<feature type="region of interest" description="Disordered" evidence="1">
    <location>
        <begin position="397"/>
        <end position="420"/>
    </location>
</feature>
<evidence type="ECO:0000256" key="1">
    <source>
        <dbReference type="SAM" id="MobiDB-lite"/>
    </source>
</evidence>
<name>A0A6A6SRF2_9PLEO</name>
<dbReference type="PANTHER" id="PTHR30613">
    <property type="entry name" value="UNCHARACTERIZED PROTEIN YBIU-RELATED"/>
    <property type="match status" value="1"/>
</dbReference>
<keyword evidence="3" id="KW-1185">Reference proteome</keyword>
<dbReference type="SUPFAM" id="SSF51197">
    <property type="entry name" value="Clavaminate synthase-like"/>
    <property type="match status" value="1"/>
</dbReference>
<dbReference type="Gene3D" id="2.60.120.330">
    <property type="entry name" value="B-lactam Antibiotic, Isopenicillin N Synthase, Chain"/>
    <property type="match status" value="1"/>
</dbReference>
<dbReference type="AlphaFoldDB" id="A0A6A6SRF2"/>
<evidence type="ECO:0000313" key="2">
    <source>
        <dbReference type="EMBL" id="KAF2649577.1"/>
    </source>
</evidence>
<protein>
    <submittedName>
        <fullName evidence="2">DUF1479-domain-containing protein</fullName>
    </submittedName>
</protein>
<feature type="compositionally biased region" description="Basic and acidic residues" evidence="1">
    <location>
        <begin position="409"/>
        <end position="420"/>
    </location>
</feature>
<dbReference type="Pfam" id="PF07350">
    <property type="entry name" value="Gig2-like"/>
    <property type="match status" value="1"/>
</dbReference>
<sequence length="434" mass="48330">MPGTVRTWPAWPEFGAAASKEADVDFVHAKKAIIEEYGADNLTRSWLAVCQKLKEVTEDIASQGSSIIPELNADDVLANGFGEAERERVRETGCFIIRGVVPHEEAKGLYRDLTQFVADNRSEIRGWPAETPSILKLYNSPTQNTIRTHPNQLKLQKILNELWHDETGETCADPLIYLDAVRDRPPQQPFLGLGPHIDAGSLCRWADPKYRRVYSQIFSGRPDAFDAWDLGLRKDADQDSFHGSAHSTVLRSFQGWTALSRAAANEGTILLVPNLCTTVAYMVLRPFFQPPQDGADIMDASKWTLDESGVFPGTIKTDSQRLSRSSHPHLRLEECLIHVPPMEAGDTIWWHTDVCHAVDPGHEGKENAAVVYVPACPTTNINKRYVKKQLECTLAGRAPPDFGEGSGTDESKYKGYKGHEGMSEDARRALGYYL</sequence>
<dbReference type="Proteomes" id="UP000799324">
    <property type="component" value="Unassembled WGS sequence"/>
</dbReference>
<organism evidence="2 3">
    <name type="scientific">Lophiostoma macrostomum CBS 122681</name>
    <dbReference type="NCBI Taxonomy" id="1314788"/>
    <lineage>
        <taxon>Eukaryota</taxon>
        <taxon>Fungi</taxon>
        <taxon>Dikarya</taxon>
        <taxon>Ascomycota</taxon>
        <taxon>Pezizomycotina</taxon>
        <taxon>Dothideomycetes</taxon>
        <taxon>Pleosporomycetidae</taxon>
        <taxon>Pleosporales</taxon>
        <taxon>Lophiostomataceae</taxon>
        <taxon>Lophiostoma</taxon>
    </lineage>
</organism>
<reference evidence="2" key="1">
    <citation type="journal article" date="2020" name="Stud. Mycol.">
        <title>101 Dothideomycetes genomes: a test case for predicting lifestyles and emergence of pathogens.</title>
        <authorList>
            <person name="Haridas S."/>
            <person name="Albert R."/>
            <person name="Binder M."/>
            <person name="Bloem J."/>
            <person name="Labutti K."/>
            <person name="Salamov A."/>
            <person name="Andreopoulos B."/>
            <person name="Baker S."/>
            <person name="Barry K."/>
            <person name="Bills G."/>
            <person name="Bluhm B."/>
            <person name="Cannon C."/>
            <person name="Castanera R."/>
            <person name="Culley D."/>
            <person name="Daum C."/>
            <person name="Ezra D."/>
            <person name="Gonzalez J."/>
            <person name="Henrissat B."/>
            <person name="Kuo A."/>
            <person name="Liang C."/>
            <person name="Lipzen A."/>
            <person name="Lutzoni F."/>
            <person name="Magnuson J."/>
            <person name="Mondo S."/>
            <person name="Nolan M."/>
            <person name="Ohm R."/>
            <person name="Pangilinan J."/>
            <person name="Park H.-J."/>
            <person name="Ramirez L."/>
            <person name="Alfaro M."/>
            <person name="Sun H."/>
            <person name="Tritt A."/>
            <person name="Yoshinaga Y."/>
            <person name="Zwiers L.-H."/>
            <person name="Turgeon B."/>
            <person name="Goodwin S."/>
            <person name="Spatafora J."/>
            <person name="Crous P."/>
            <person name="Grigoriev I."/>
        </authorList>
    </citation>
    <scope>NUCLEOTIDE SEQUENCE</scope>
    <source>
        <strain evidence="2">CBS 122681</strain>
    </source>
</reference>
<proteinExistence type="predicted"/>
<dbReference type="OrthoDB" id="8249012at2759"/>
<dbReference type="InterPro" id="IPR010856">
    <property type="entry name" value="Gig2-like"/>
</dbReference>
<accession>A0A6A6SRF2</accession>
<dbReference type="PANTHER" id="PTHR30613:SF1">
    <property type="entry name" value="DUF1479 DOMAIN PROTEIN (AFU_ORTHOLOGUE AFUA_5G09280)"/>
    <property type="match status" value="1"/>
</dbReference>
<gene>
    <name evidence="2" type="ORF">K491DRAFT_697955</name>
</gene>
<evidence type="ECO:0000313" key="3">
    <source>
        <dbReference type="Proteomes" id="UP000799324"/>
    </source>
</evidence>
<dbReference type="EMBL" id="MU004486">
    <property type="protein sequence ID" value="KAF2649577.1"/>
    <property type="molecule type" value="Genomic_DNA"/>
</dbReference>
<dbReference type="InterPro" id="IPR027443">
    <property type="entry name" value="IPNS-like_sf"/>
</dbReference>